<keyword evidence="9" id="KW-1185">Reference proteome</keyword>
<comment type="caution">
    <text evidence="8">The sequence shown here is derived from an EMBL/GenBank/DDBJ whole genome shotgun (WGS) entry which is preliminary data.</text>
</comment>
<dbReference type="InterPro" id="IPR012944">
    <property type="entry name" value="SusD_RagB_dom"/>
</dbReference>
<evidence type="ECO:0000313" key="9">
    <source>
        <dbReference type="Proteomes" id="UP000651271"/>
    </source>
</evidence>
<feature type="domain" description="SusD-like N-terminal" evidence="7">
    <location>
        <begin position="22"/>
        <end position="224"/>
    </location>
</feature>
<comment type="subcellular location">
    <subcellularLocation>
        <location evidence="1">Cell outer membrane</location>
    </subcellularLocation>
</comment>
<dbReference type="Pfam" id="PF07980">
    <property type="entry name" value="SusD_RagB"/>
    <property type="match status" value="1"/>
</dbReference>
<dbReference type="InterPro" id="IPR011990">
    <property type="entry name" value="TPR-like_helical_dom_sf"/>
</dbReference>
<accession>A0ABR7YBY2</accession>
<dbReference type="PROSITE" id="PS51257">
    <property type="entry name" value="PROKAR_LIPOPROTEIN"/>
    <property type="match status" value="1"/>
</dbReference>
<dbReference type="Proteomes" id="UP000651271">
    <property type="component" value="Unassembled WGS sequence"/>
</dbReference>
<protein>
    <submittedName>
        <fullName evidence="8">RagB/SusD family nutrient uptake outer membrane protein</fullName>
    </submittedName>
</protein>
<reference evidence="8 9" key="1">
    <citation type="submission" date="2020-08" db="EMBL/GenBank/DDBJ databases">
        <title>Sphingobacterium sp. DN04309 isolated from aquaculture water.</title>
        <authorList>
            <person name="Zhang M."/>
        </authorList>
    </citation>
    <scope>NUCLEOTIDE SEQUENCE [LARGE SCALE GENOMIC DNA]</scope>
    <source>
        <strain evidence="8 9">DN04309</strain>
    </source>
</reference>
<keyword evidence="4" id="KW-0472">Membrane</keyword>
<evidence type="ECO:0000259" key="7">
    <source>
        <dbReference type="Pfam" id="PF14322"/>
    </source>
</evidence>
<evidence type="ECO:0000313" key="8">
    <source>
        <dbReference type="EMBL" id="MBD1428813.1"/>
    </source>
</evidence>
<dbReference type="Gene3D" id="1.25.40.390">
    <property type="match status" value="1"/>
</dbReference>
<organism evidence="8 9">
    <name type="scientific">Sphingobacterium litopenaei</name>
    <dbReference type="NCBI Taxonomy" id="2763500"/>
    <lineage>
        <taxon>Bacteria</taxon>
        <taxon>Pseudomonadati</taxon>
        <taxon>Bacteroidota</taxon>
        <taxon>Sphingobacteriia</taxon>
        <taxon>Sphingobacteriales</taxon>
        <taxon>Sphingobacteriaceae</taxon>
        <taxon>Sphingobacterium</taxon>
    </lineage>
</organism>
<name>A0ABR7YBY2_9SPHI</name>
<dbReference type="Pfam" id="PF14322">
    <property type="entry name" value="SusD-like_3"/>
    <property type="match status" value="1"/>
</dbReference>
<evidence type="ECO:0000256" key="5">
    <source>
        <dbReference type="ARBA" id="ARBA00023237"/>
    </source>
</evidence>
<dbReference type="RefSeq" id="WP_190301575.1">
    <property type="nucleotide sequence ID" value="NZ_JACOIJ010000005.1"/>
</dbReference>
<dbReference type="SUPFAM" id="SSF48452">
    <property type="entry name" value="TPR-like"/>
    <property type="match status" value="1"/>
</dbReference>
<feature type="domain" description="RagB/SusD" evidence="6">
    <location>
        <begin position="311"/>
        <end position="406"/>
    </location>
</feature>
<keyword evidence="5" id="KW-0998">Cell outer membrane</keyword>
<gene>
    <name evidence="8" type="ORF">H8B04_04375</name>
</gene>
<sequence>MKNKIVYIGLLVASTMFGSCDKYLDIKPVGAVIPMTTSDFRGLLATAYSIFPAHKSYLNLRTDELYLDEYSEDLSAIKDIYLWNDQNPDPTTTPYPYQNFYRSIFYANHILSEIDEKAGNSAENDQIKAEAYAIRAYAHFELLNMYAPKFNSATAVTDKGIALSTAVDLEQKFKLATVEEVYNLIFSDLAKAESLVKENVPTSATLRYRFSKSAIFALQSRIHLYRAEWAEAKAYAEQALVINDNLEDLNVSAVLPNEFTSVEMIQALENIGNNMVVRSTYVKPEFIAKYDAAGDLRVEKYFQKSGSRYVSIKGGNDKFNTSFRNGELVLNIAEAAVQTDDLTSAKSSLLKLAKNRLTATAFEAYQAKVNGLNKADLLSEIYEERARELALEGLRWFDLKRTTQPQIIHEFGGKDYLLQQNDPRYTIKFPREAIQNNPNL</sequence>
<comment type="similarity">
    <text evidence="2">Belongs to the SusD family.</text>
</comment>
<evidence type="ECO:0000256" key="2">
    <source>
        <dbReference type="ARBA" id="ARBA00006275"/>
    </source>
</evidence>
<evidence type="ECO:0000259" key="6">
    <source>
        <dbReference type="Pfam" id="PF07980"/>
    </source>
</evidence>
<evidence type="ECO:0000256" key="1">
    <source>
        <dbReference type="ARBA" id="ARBA00004442"/>
    </source>
</evidence>
<dbReference type="InterPro" id="IPR033985">
    <property type="entry name" value="SusD-like_N"/>
</dbReference>
<evidence type="ECO:0000256" key="4">
    <source>
        <dbReference type="ARBA" id="ARBA00023136"/>
    </source>
</evidence>
<dbReference type="EMBL" id="JACOIJ010000005">
    <property type="protein sequence ID" value="MBD1428813.1"/>
    <property type="molecule type" value="Genomic_DNA"/>
</dbReference>
<evidence type="ECO:0000256" key="3">
    <source>
        <dbReference type="ARBA" id="ARBA00022729"/>
    </source>
</evidence>
<proteinExistence type="inferred from homology"/>
<keyword evidence="3" id="KW-0732">Signal</keyword>